<dbReference type="AlphaFoldDB" id="V9Z3R7"/>
<name>V9Z3R7_9ACTN</name>
<accession>V9Z3R7</accession>
<dbReference type="EMBL" id="KF602051">
    <property type="protein sequence ID" value="AHE40135.1"/>
    <property type="molecule type" value="Genomic_DNA"/>
</dbReference>
<protein>
    <submittedName>
        <fullName evidence="1">Uncharacterized protein</fullName>
    </submittedName>
</protein>
<reference evidence="1" key="1">
    <citation type="submission" date="2013-09" db="EMBL/GenBank/DDBJ databases">
        <title>Complete nucleotide sequence of Streptomyces linear plasmid pFRL6.</title>
        <authorList>
            <person name="Chen Z."/>
            <person name="Fang P."/>
            <person name="Qin Z."/>
        </authorList>
    </citation>
    <scope>NUCLEOTIDE SEQUENCE</scope>
    <source>
        <plasmid evidence="1">pFRL6</plasmid>
    </source>
</reference>
<sequence>MDEEVEEYAHAGAGSAFNNGARPELDFWAAHDAVHDEADELASRINAKDVAAQLAFLTEGCTPDQARVWLRGDPACPSVRRNTYATRTTGACMPLPDLLPLAQHSLPSGLPEHVYEDHNRRRKATAIAFELVTSYNGRILPSDVDRITAADMDAAADRAGVNRPEIRPEETRRIVRDLLRVYAGAPASSPDTSAAAVGNGSAGEQLMSLLVGFFEQIASNAAKRQ</sequence>
<keyword evidence="1" id="KW-0614">Plasmid</keyword>
<organism evidence="1">
    <name type="scientific">Streptomyces sp. F12</name>
    <dbReference type="NCBI Taxonomy" id="1436084"/>
    <lineage>
        <taxon>Bacteria</taxon>
        <taxon>Bacillati</taxon>
        <taxon>Actinomycetota</taxon>
        <taxon>Actinomycetes</taxon>
        <taxon>Kitasatosporales</taxon>
        <taxon>Streptomycetaceae</taxon>
        <taxon>Streptomyces</taxon>
    </lineage>
</organism>
<evidence type="ECO:0000313" key="1">
    <source>
        <dbReference type="EMBL" id="AHE40135.1"/>
    </source>
</evidence>
<geneLocation type="plasmid" evidence="1">
    <name>pFRL6</name>
</geneLocation>
<proteinExistence type="predicted"/>
<gene>
    <name evidence="1" type="ORF">pFRL6_48</name>
</gene>